<dbReference type="Pfam" id="PF02863">
    <property type="entry name" value="Arg_repressor_C"/>
    <property type="match status" value="1"/>
</dbReference>
<gene>
    <name evidence="7" type="primary">argR</name>
    <name evidence="11" type="ORF">SAMN05660706_10827</name>
</gene>
<sequence>MKAWRHKKILETIKDQEISTQEELVSALQKAGFSVTQATISRDIKELGLIKVPGKSGVSRYTVPGEPLNPRNEDRMKRLFKDSVVSLDSSENLIIIKTLPGEAQGVASTIDHAGWPEIIGTVAGDDTILVVIKPKKMTHTILKKFVALTGR</sequence>
<dbReference type="OrthoDB" id="9807089at2"/>
<dbReference type="GO" id="GO:0003677">
    <property type="term" value="F:DNA binding"/>
    <property type="evidence" value="ECO:0007669"/>
    <property type="project" value="UniProtKB-KW"/>
</dbReference>
<keyword evidence="7" id="KW-0028">Amino-acid biosynthesis</keyword>
<evidence type="ECO:0000256" key="7">
    <source>
        <dbReference type="HAMAP-Rule" id="MF_00173"/>
    </source>
</evidence>
<evidence type="ECO:0000256" key="4">
    <source>
        <dbReference type="ARBA" id="ARBA00023015"/>
    </source>
</evidence>
<keyword evidence="5 7" id="KW-0238">DNA-binding</keyword>
<evidence type="ECO:0000256" key="3">
    <source>
        <dbReference type="ARBA" id="ARBA00022490"/>
    </source>
</evidence>
<dbReference type="GO" id="GO:0005737">
    <property type="term" value="C:cytoplasm"/>
    <property type="evidence" value="ECO:0007669"/>
    <property type="project" value="UniProtKB-SubCell"/>
</dbReference>
<evidence type="ECO:0000256" key="1">
    <source>
        <dbReference type="ARBA" id="ARBA00004496"/>
    </source>
</evidence>
<evidence type="ECO:0000313" key="11">
    <source>
        <dbReference type="EMBL" id="SFR02571.1"/>
    </source>
</evidence>
<dbReference type="AlphaFoldDB" id="A0A1I6DB33"/>
<comment type="pathway">
    <text evidence="7">Amino-acid biosynthesis; L-arginine biosynthesis [regulation].</text>
</comment>
<dbReference type="GO" id="GO:1900079">
    <property type="term" value="P:regulation of arginine biosynthetic process"/>
    <property type="evidence" value="ECO:0007669"/>
    <property type="project" value="UniProtKB-UniRule"/>
</dbReference>
<feature type="domain" description="Arginine repressor DNA-binding" evidence="9">
    <location>
        <begin position="2"/>
        <end position="66"/>
    </location>
</feature>
<evidence type="ECO:0000259" key="9">
    <source>
        <dbReference type="Pfam" id="PF01316"/>
    </source>
</evidence>
<keyword evidence="12" id="KW-1185">Reference proteome</keyword>
<dbReference type="InterPro" id="IPR036251">
    <property type="entry name" value="Arg_repress_C_sf"/>
</dbReference>
<dbReference type="SUPFAM" id="SSF55252">
    <property type="entry name" value="C-terminal domain of arginine repressor"/>
    <property type="match status" value="1"/>
</dbReference>
<evidence type="ECO:0000256" key="6">
    <source>
        <dbReference type="ARBA" id="ARBA00023163"/>
    </source>
</evidence>
<dbReference type="GO" id="GO:0034618">
    <property type="term" value="F:arginine binding"/>
    <property type="evidence" value="ECO:0007669"/>
    <property type="project" value="InterPro"/>
</dbReference>
<dbReference type="PANTHER" id="PTHR34471:SF1">
    <property type="entry name" value="ARGININE REPRESSOR"/>
    <property type="match status" value="1"/>
</dbReference>
<dbReference type="InterPro" id="IPR020899">
    <property type="entry name" value="Arg_repress_C"/>
</dbReference>
<dbReference type="InterPro" id="IPR036388">
    <property type="entry name" value="WH-like_DNA-bd_sf"/>
</dbReference>
<dbReference type="RefSeq" id="WP_092482601.1">
    <property type="nucleotide sequence ID" value="NZ_FOYM01000008.1"/>
</dbReference>
<evidence type="ECO:0000313" key="12">
    <source>
        <dbReference type="Proteomes" id="UP000199584"/>
    </source>
</evidence>
<dbReference type="InterPro" id="IPR001669">
    <property type="entry name" value="Arg_repress"/>
</dbReference>
<reference evidence="12" key="1">
    <citation type="submission" date="2016-10" db="EMBL/GenBank/DDBJ databases">
        <authorList>
            <person name="Varghese N."/>
            <person name="Submissions S."/>
        </authorList>
    </citation>
    <scope>NUCLEOTIDE SEQUENCE [LARGE SCALE GENOMIC DNA]</scope>
    <source>
        <strain evidence="12">DSM 3669</strain>
    </source>
</reference>
<dbReference type="InterPro" id="IPR036390">
    <property type="entry name" value="WH_DNA-bd_sf"/>
</dbReference>
<keyword evidence="4 7" id="KW-0805">Transcription regulation</keyword>
<dbReference type="InterPro" id="IPR020900">
    <property type="entry name" value="Arg_repress_DNA-bd"/>
</dbReference>
<dbReference type="EMBL" id="FOYM01000008">
    <property type="protein sequence ID" value="SFR02571.1"/>
    <property type="molecule type" value="Genomic_DNA"/>
</dbReference>
<evidence type="ECO:0000259" key="10">
    <source>
        <dbReference type="Pfam" id="PF02863"/>
    </source>
</evidence>
<keyword evidence="3 7" id="KW-0963">Cytoplasm</keyword>
<feature type="domain" description="Arginine repressor C-terminal" evidence="10">
    <location>
        <begin position="80"/>
        <end position="145"/>
    </location>
</feature>
<dbReference type="UniPathway" id="UPA00068"/>
<proteinExistence type="inferred from homology"/>
<comment type="subcellular location">
    <subcellularLocation>
        <location evidence="1 7">Cytoplasm</location>
    </subcellularLocation>
</comment>
<dbReference type="PRINTS" id="PR01467">
    <property type="entry name" value="ARGREPRESSOR"/>
</dbReference>
<dbReference type="GO" id="GO:0006526">
    <property type="term" value="P:L-arginine biosynthetic process"/>
    <property type="evidence" value="ECO:0007669"/>
    <property type="project" value="UniProtKB-UniPathway"/>
</dbReference>
<dbReference type="STRING" id="39060.SAMN05660706_10827"/>
<evidence type="ECO:0000256" key="5">
    <source>
        <dbReference type="ARBA" id="ARBA00023125"/>
    </source>
</evidence>
<dbReference type="Pfam" id="PF01316">
    <property type="entry name" value="Arg_repressor"/>
    <property type="match status" value="1"/>
</dbReference>
<name>A0A1I6DB33_9FIRM</name>
<organism evidence="11 12">
    <name type="scientific">Desulfoscipio geothermicus DSM 3669</name>
    <dbReference type="NCBI Taxonomy" id="1121426"/>
    <lineage>
        <taxon>Bacteria</taxon>
        <taxon>Bacillati</taxon>
        <taxon>Bacillota</taxon>
        <taxon>Clostridia</taxon>
        <taxon>Eubacteriales</taxon>
        <taxon>Desulfallaceae</taxon>
        <taxon>Desulfoscipio</taxon>
    </lineage>
</organism>
<protein>
    <recommendedName>
        <fullName evidence="7 8">Arginine repressor</fullName>
    </recommendedName>
</protein>
<keyword evidence="6 7" id="KW-0804">Transcription</keyword>
<evidence type="ECO:0000256" key="2">
    <source>
        <dbReference type="ARBA" id="ARBA00008316"/>
    </source>
</evidence>
<evidence type="ECO:0000256" key="8">
    <source>
        <dbReference type="NCBIfam" id="TIGR01529"/>
    </source>
</evidence>
<dbReference type="GO" id="GO:0051259">
    <property type="term" value="P:protein complex oligomerization"/>
    <property type="evidence" value="ECO:0007669"/>
    <property type="project" value="InterPro"/>
</dbReference>
<dbReference type="Gene3D" id="3.30.1360.40">
    <property type="match status" value="1"/>
</dbReference>
<dbReference type="GO" id="GO:0003700">
    <property type="term" value="F:DNA-binding transcription factor activity"/>
    <property type="evidence" value="ECO:0007669"/>
    <property type="project" value="UniProtKB-UniRule"/>
</dbReference>
<dbReference type="Gene3D" id="1.10.10.10">
    <property type="entry name" value="Winged helix-like DNA-binding domain superfamily/Winged helix DNA-binding domain"/>
    <property type="match status" value="1"/>
</dbReference>
<dbReference type="HAMAP" id="MF_00173">
    <property type="entry name" value="Arg_repressor"/>
    <property type="match status" value="1"/>
</dbReference>
<comment type="similarity">
    <text evidence="2 7">Belongs to the ArgR family.</text>
</comment>
<comment type="function">
    <text evidence="7">Regulates arginine biosynthesis genes.</text>
</comment>
<accession>A0A1I6DB33</accession>
<dbReference type="SUPFAM" id="SSF46785">
    <property type="entry name" value="Winged helix' DNA-binding domain"/>
    <property type="match status" value="1"/>
</dbReference>
<keyword evidence="7" id="KW-0055">Arginine biosynthesis</keyword>
<dbReference type="Proteomes" id="UP000199584">
    <property type="component" value="Unassembled WGS sequence"/>
</dbReference>
<keyword evidence="7" id="KW-0678">Repressor</keyword>
<dbReference type="NCBIfam" id="TIGR01529">
    <property type="entry name" value="argR_whole"/>
    <property type="match status" value="1"/>
</dbReference>
<dbReference type="PANTHER" id="PTHR34471">
    <property type="entry name" value="ARGININE REPRESSOR"/>
    <property type="match status" value="1"/>
</dbReference>